<keyword evidence="1" id="KW-0472">Membrane</keyword>
<dbReference type="EMBL" id="CP017420">
    <property type="protein sequence ID" value="AOV01878.1"/>
    <property type="molecule type" value="Genomic_DNA"/>
</dbReference>
<dbReference type="Proteomes" id="UP000095607">
    <property type="component" value="Chromosome"/>
</dbReference>
<accession>A0ABN4SEZ3</accession>
<feature type="transmembrane region" description="Helical" evidence="1">
    <location>
        <begin position="23"/>
        <end position="45"/>
    </location>
</feature>
<gene>
    <name evidence="2" type="ORF">BI380_11170</name>
</gene>
<reference evidence="2 3" key="1">
    <citation type="submission" date="2016-09" db="EMBL/GenBank/DDBJ databases">
        <title>Complete genome sequence of Deltia acidovorans CM13 isolated from murine proximal colonic tissue.</title>
        <authorList>
            <person name="Saffarian A."/>
        </authorList>
    </citation>
    <scope>NUCLEOTIDE SEQUENCE [LARGE SCALE GENOMIC DNA]</scope>
    <source>
        <strain evidence="2 3">CM13</strain>
    </source>
</reference>
<evidence type="ECO:0000313" key="3">
    <source>
        <dbReference type="Proteomes" id="UP000095607"/>
    </source>
</evidence>
<name>A0ABN4SEZ3_9BURK</name>
<evidence type="ECO:0000256" key="1">
    <source>
        <dbReference type="SAM" id="Phobius"/>
    </source>
</evidence>
<keyword evidence="1" id="KW-0812">Transmembrane</keyword>
<evidence type="ECO:0000313" key="2">
    <source>
        <dbReference type="EMBL" id="AOV01878.1"/>
    </source>
</evidence>
<protein>
    <submittedName>
        <fullName evidence="2">Uncharacterized protein</fullName>
    </submittedName>
</protein>
<keyword evidence="1" id="KW-1133">Transmembrane helix</keyword>
<sequence length="80" mass="9096">MNIILLKESGILPITRGKSLAEIFTMGCSLVNYLLVKIFVLLFLIPPKLMFSMAGESILGLRRLQSGLIHWIRLKIRLNE</sequence>
<organism evidence="2 3">
    <name type="scientific">Delftia tsuruhatensis</name>
    <dbReference type="NCBI Taxonomy" id="180282"/>
    <lineage>
        <taxon>Bacteria</taxon>
        <taxon>Pseudomonadati</taxon>
        <taxon>Pseudomonadota</taxon>
        <taxon>Betaproteobacteria</taxon>
        <taxon>Burkholderiales</taxon>
        <taxon>Comamonadaceae</taxon>
        <taxon>Delftia</taxon>
    </lineage>
</organism>
<proteinExistence type="predicted"/>
<keyword evidence="3" id="KW-1185">Reference proteome</keyword>